<dbReference type="Proteomes" id="UP000246114">
    <property type="component" value="Unassembled WGS sequence"/>
</dbReference>
<protein>
    <submittedName>
        <fullName evidence="15">EamA-like transporter family protein</fullName>
    </submittedName>
</protein>
<keyword evidence="8" id="KW-0448">Lipopolysaccharide biosynthesis</keyword>
<dbReference type="InterPro" id="IPR000620">
    <property type="entry name" value="EamA_dom"/>
</dbReference>
<gene>
    <name evidence="14" type="ORF">DBY38_00845</name>
    <name evidence="15" type="ORF">SAMN04487885_13025</name>
</gene>
<organism evidence="15 16">
    <name type="scientific">Clostridium cadaveris</name>
    <dbReference type="NCBI Taxonomy" id="1529"/>
    <lineage>
        <taxon>Bacteria</taxon>
        <taxon>Bacillati</taxon>
        <taxon>Bacillota</taxon>
        <taxon>Clostridia</taxon>
        <taxon>Eubacteriales</taxon>
        <taxon>Clostridiaceae</taxon>
        <taxon>Clostridium</taxon>
    </lineage>
</organism>
<dbReference type="SUPFAM" id="SSF103481">
    <property type="entry name" value="Multidrug resistance efflux transporter EmrE"/>
    <property type="match status" value="1"/>
</dbReference>
<dbReference type="AlphaFoldDB" id="A0A1I2PKJ6"/>
<feature type="domain" description="EamA" evidence="13">
    <location>
        <begin position="43"/>
        <end position="112"/>
    </location>
</feature>
<keyword evidence="9 12" id="KW-1133">Transmembrane helix</keyword>
<dbReference type="GO" id="GO:0022857">
    <property type="term" value="F:transmembrane transporter activity"/>
    <property type="evidence" value="ECO:0007669"/>
    <property type="project" value="InterPro"/>
</dbReference>
<sequence>MIYILLGINILLLATGQILWKLGTMKVSFTASFKGIMELIFNPYILGGGGLYVVATVLWLYILSKAELSKVYPIQSLCYVLGTMAGVFIFNEKFTTNKFLGLSFIILGAFFIAKN</sequence>
<evidence type="ECO:0000259" key="13">
    <source>
        <dbReference type="Pfam" id="PF00892"/>
    </source>
</evidence>
<evidence type="ECO:0000313" key="17">
    <source>
        <dbReference type="Proteomes" id="UP000246114"/>
    </source>
</evidence>
<dbReference type="PANTHER" id="PTHR30561">
    <property type="entry name" value="SMR FAMILY PROTON-DEPENDENT DRUG EFFLUX TRANSPORTER SUGE"/>
    <property type="match status" value="1"/>
</dbReference>
<keyword evidence="4" id="KW-0444">Lipid biosynthesis</keyword>
<reference evidence="14 17" key="2">
    <citation type="submission" date="2018-03" db="EMBL/GenBank/DDBJ databases">
        <title>The uncultured portion of the human microbiome is neutrally assembled.</title>
        <authorList>
            <person name="Jeraldo P."/>
            <person name="Boardman L."/>
            <person name="White B.A."/>
            <person name="Nelson H."/>
            <person name="Goldenfeld N."/>
            <person name="Chia N."/>
        </authorList>
    </citation>
    <scope>NUCLEOTIDE SEQUENCE [LARGE SCALE GENOMIC DNA]</scope>
    <source>
        <strain evidence="14">CIM:MAG 903</strain>
    </source>
</reference>
<dbReference type="EMBL" id="QAMZ01000004">
    <property type="protein sequence ID" value="PWL55697.1"/>
    <property type="molecule type" value="Genomic_DNA"/>
</dbReference>
<dbReference type="OrthoDB" id="513492at2"/>
<dbReference type="EMBL" id="FOOE01000030">
    <property type="protein sequence ID" value="SFG16584.1"/>
    <property type="molecule type" value="Genomic_DNA"/>
</dbReference>
<evidence type="ECO:0000256" key="2">
    <source>
        <dbReference type="ARBA" id="ARBA00007362"/>
    </source>
</evidence>
<reference evidence="15 16" key="1">
    <citation type="submission" date="2016-10" db="EMBL/GenBank/DDBJ databases">
        <authorList>
            <person name="de Groot N.N."/>
        </authorList>
    </citation>
    <scope>NUCLEOTIDE SEQUENCE [LARGE SCALE GENOMIC DNA]</scope>
    <source>
        <strain evidence="15 16">NLAE-zl-G419</strain>
    </source>
</reference>
<dbReference type="STRING" id="1529.SAMN04487885_13025"/>
<dbReference type="GO" id="GO:0009103">
    <property type="term" value="P:lipopolysaccharide biosynthetic process"/>
    <property type="evidence" value="ECO:0007669"/>
    <property type="project" value="UniProtKB-KW"/>
</dbReference>
<dbReference type="Gene3D" id="1.10.3730.20">
    <property type="match status" value="1"/>
</dbReference>
<evidence type="ECO:0000313" key="14">
    <source>
        <dbReference type="EMBL" id="PWL55697.1"/>
    </source>
</evidence>
<feature type="transmembrane region" description="Helical" evidence="12">
    <location>
        <begin position="40"/>
        <end position="64"/>
    </location>
</feature>
<accession>A0A1I2PKJ6</accession>
<dbReference type="InterPro" id="IPR037185">
    <property type="entry name" value="EmrE-like"/>
</dbReference>
<keyword evidence="5" id="KW-0997">Cell inner membrane</keyword>
<dbReference type="RefSeq" id="WP_027637655.1">
    <property type="nucleotide sequence ID" value="NZ_BAAACD010000002.1"/>
</dbReference>
<evidence type="ECO:0000313" key="15">
    <source>
        <dbReference type="EMBL" id="SFG16584.1"/>
    </source>
</evidence>
<proteinExistence type="inferred from homology"/>
<dbReference type="Pfam" id="PF00892">
    <property type="entry name" value="EamA"/>
    <property type="match status" value="1"/>
</dbReference>
<evidence type="ECO:0000313" key="16">
    <source>
        <dbReference type="Proteomes" id="UP000182135"/>
    </source>
</evidence>
<evidence type="ECO:0000256" key="4">
    <source>
        <dbReference type="ARBA" id="ARBA00022516"/>
    </source>
</evidence>
<dbReference type="GeneID" id="90545965"/>
<feature type="transmembrane region" description="Helical" evidence="12">
    <location>
        <begin position="71"/>
        <end position="90"/>
    </location>
</feature>
<dbReference type="Proteomes" id="UP000182135">
    <property type="component" value="Unassembled WGS sequence"/>
</dbReference>
<keyword evidence="7 12" id="KW-0812">Transmembrane</keyword>
<keyword evidence="6" id="KW-0441">Lipid A biosynthesis</keyword>
<evidence type="ECO:0000256" key="7">
    <source>
        <dbReference type="ARBA" id="ARBA00022692"/>
    </source>
</evidence>
<evidence type="ECO:0000256" key="12">
    <source>
        <dbReference type="SAM" id="Phobius"/>
    </source>
</evidence>
<dbReference type="GO" id="GO:0005886">
    <property type="term" value="C:plasma membrane"/>
    <property type="evidence" value="ECO:0007669"/>
    <property type="project" value="UniProtKB-SubCell"/>
</dbReference>
<dbReference type="PANTHER" id="PTHR30561:SF9">
    <property type="entry name" value="4-AMINO-4-DEOXY-L-ARABINOSE-PHOSPHOUNDECAPRENOL FLIPPASE SUBUNIT ARNF-RELATED"/>
    <property type="match status" value="1"/>
</dbReference>
<evidence type="ECO:0000256" key="1">
    <source>
        <dbReference type="ARBA" id="ARBA00004651"/>
    </source>
</evidence>
<evidence type="ECO:0000256" key="10">
    <source>
        <dbReference type="ARBA" id="ARBA00023098"/>
    </source>
</evidence>
<evidence type="ECO:0000256" key="9">
    <source>
        <dbReference type="ARBA" id="ARBA00022989"/>
    </source>
</evidence>
<name>A0A1I2PKJ6_9CLOT</name>
<keyword evidence="16" id="KW-1185">Reference proteome</keyword>
<evidence type="ECO:0000256" key="11">
    <source>
        <dbReference type="ARBA" id="ARBA00023136"/>
    </source>
</evidence>
<evidence type="ECO:0000256" key="6">
    <source>
        <dbReference type="ARBA" id="ARBA00022556"/>
    </source>
</evidence>
<keyword evidence="10" id="KW-0443">Lipid metabolism</keyword>
<dbReference type="eggNOG" id="COG2510">
    <property type="taxonomic scope" value="Bacteria"/>
</dbReference>
<feature type="transmembrane region" description="Helical" evidence="12">
    <location>
        <begin position="96"/>
        <end position="113"/>
    </location>
</feature>
<dbReference type="InterPro" id="IPR000390">
    <property type="entry name" value="Small_drug/metabolite_transptr"/>
</dbReference>
<keyword evidence="11 12" id="KW-0472">Membrane</keyword>
<keyword evidence="3" id="KW-1003">Cell membrane</keyword>
<evidence type="ECO:0000256" key="3">
    <source>
        <dbReference type="ARBA" id="ARBA00022475"/>
    </source>
</evidence>
<comment type="similarity">
    <text evidence="2">Belongs to the EamA transporter family.</text>
</comment>
<comment type="subcellular location">
    <subcellularLocation>
        <location evidence="1">Cell membrane</location>
        <topology evidence="1">Multi-pass membrane protein</topology>
    </subcellularLocation>
</comment>
<evidence type="ECO:0000256" key="8">
    <source>
        <dbReference type="ARBA" id="ARBA00022985"/>
    </source>
</evidence>
<evidence type="ECO:0000256" key="5">
    <source>
        <dbReference type="ARBA" id="ARBA00022519"/>
    </source>
</evidence>